<protein>
    <submittedName>
        <fullName evidence="3">Glycosyltransferase</fullName>
        <ecNumber evidence="3">2.4.-.-</ecNumber>
    </submittedName>
</protein>
<dbReference type="SUPFAM" id="SSF53756">
    <property type="entry name" value="UDP-Glycosyltransferase/glycogen phosphorylase"/>
    <property type="match status" value="1"/>
</dbReference>
<reference evidence="3 4" key="1">
    <citation type="submission" date="2023-09" db="EMBL/GenBank/DDBJ databases">
        <authorList>
            <person name="Golyshina O.V."/>
            <person name="Lunev E.A."/>
            <person name="Bargiela R."/>
            <person name="Gaines M.C."/>
            <person name="Daum B."/>
            <person name="Bale N.J."/>
            <person name="Koenen M."/>
            <person name="Sinninghe Damst J.S."/>
            <person name="Yakimov M."/>
            <person name="Golyshin P.N."/>
        </authorList>
    </citation>
    <scope>NUCLEOTIDE SEQUENCE [LARGE SCALE GENOMIC DNA]</scope>
    <source>
        <strain evidence="3 4">M1</strain>
    </source>
</reference>
<dbReference type="GO" id="GO:0016757">
    <property type="term" value="F:glycosyltransferase activity"/>
    <property type="evidence" value="ECO:0007669"/>
    <property type="project" value="UniProtKB-KW"/>
</dbReference>
<evidence type="ECO:0000259" key="2">
    <source>
        <dbReference type="Pfam" id="PF00534"/>
    </source>
</evidence>
<gene>
    <name evidence="3" type="ORF">OXIME_000447</name>
</gene>
<keyword evidence="3" id="KW-0328">Glycosyltransferase</keyword>
<sequence>MHKTVAVVNSASFNSGIGRYANFLYEALRPNSLLLNLRMDKNVIFDRGETINGISPPISNGWFINSLLYDQVFNRKLKRKEKDAVIHYSSIVGKPLKDSIATIHDLFFLKFDDNFFYNRWLTDNLKYYRKLEDVITDSNYVKKHLIDNGFEGRITRIYPPVSDDFAHIEDKKKIRDQLGLPHEKILILVVATKDKRKNLKILEQLKLDDGFRIVSVGCTVKDSITFRNVDGEKLNLIYNACDLLLSPSLDEGFGFPVIEAMKVGLPVVASDIEIYNETTMGKAVLVDTSNANSIKVGIKEALSNIESLSIEGRTLALKYSFQNFRKEILDFYENILHDLL</sequence>
<dbReference type="EMBL" id="CP133772">
    <property type="protein sequence ID" value="WYX99902.1"/>
    <property type="molecule type" value="Genomic_DNA"/>
</dbReference>
<accession>A0AAX4NG11</accession>
<dbReference type="PANTHER" id="PTHR46401">
    <property type="entry name" value="GLYCOSYLTRANSFERASE WBBK-RELATED"/>
    <property type="match status" value="1"/>
</dbReference>
<proteinExistence type="predicted"/>
<dbReference type="KEGG" id="omr:OXIME_000447"/>
<dbReference type="Proteomes" id="UP001451606">
    <property type="component" value="Chromosome"/>
</dbReference>
<dbReference type="Pfam" id="PF00534">
    <property type="entry name" value="Glycos_transf_1"/>
    <property type="match status" value="1"/>
</dbReference>
<evidence type="ECO:0000256" key="1">
    <source>
        <dbReference type="ARBA" id="ARBA00022679"/>
    </source>
</evidence>
<feature type="domain" description="Glycosyl transferase family 1" evidence="2">
    <location>
        <begin position="171"/>
        <end position="305"/>
    </location>
</feature>
<dbReference type="Gene3D" id="3.40.50.2000">
    <property type="entry name" value="Glycogen Phosphorylase B"/>
    <property type="match status" value="3"/>
</dbReference>
<keyword evidence="1 3" id="KW-0808">Transferase</keyword>
<keyword evidence="4" id="KW-1185">Reference proteome</keyword>
<evidence type="ECO:0000313" key="3">
    <source>
        <dbReference type="EMBL" id="WYX99902.1"/>
    </source>
</evidence>
<dbReference type="InterPro" id="IPR001296">
    <property type="entry name" value="Glyco_trans_1"/>
</dbReference>
<dbReference type="EC" id="2.4.-.-" evidence="3"/>
<dbReference type="GeneID" id="95967172"/>
<dbReference type="RefSeq" id="WP_393971860.1">
    <property type="nucleotide sequence ID" value="NZ_CP133772.1"/>
</dbReference>
<dbReference type="AlphaFoldDB" id="A0AAX4NG11"/>
<name>A0AAX4NG11_9ARCH</name>
<organism evidence="3 4">
    <name type="scientific">Oxyplasma meridianum</name>
    <dbReference type="NCBI Taxonomy" id="3073602"/>
    <lineage>
        <taxon>Archaea</taxon>
        <taxon>Methanobacteriati</taxon>
        <taxon>Thermoplasmatota</taxon>
        <taxon>Thermoplasmata</taxon>
        <taxon>Thermoplasmatales</taxon>
        <taxon>Thermoplasmataceae</taxon>
        <taxon>Oxyplasma</taxon>
    </lineage>
</organism>
<dbReference type="PANTHER" id="PTHR46401:SF2">
    <property type="entry name" value="GLYCOSYLTRANSFERASE WBBK-RELATED"/>
    <property type="match status" value="1"/>
</dbReference>
<evidence type="ECO:0000313" key="4">
    <source>
        <dbReference type="Proteomes" id="UP001451606"/>
    </source>
</evidence>